<dbReference type="GO" id="GO:0006950">
    <property type="term" value="P:response to stress"/>
    <property type="evidence" value="ECO:0007669"/>
    <property type="project" value="UniProtKB-ARBA"/>
</dbReference>
<feature type="domain" description="RNA polymerase sigma-70 region 2" evidence="7">
    <location>
        <begin position="9"/>
        <end position="75"/>
    </location>
</feature>
<reference evidence="9 10" key="1">
    <citation type="submission" date="2015-04" db="EMBL/GenBank/DDBJ databases">
        <title>Taxonomic description and genome sequence of Bacillus campisalis sp. nov., a novel member of the genus Bacillus isolated from solar saltern.</title>
        <authorList>
            <person name="Mathan Kumar R."/>
            <person name="Kaur G."/>
            <person name="Kumar A."/>
            <person name="Singh N.K."/>
            <person name="Kaur N."/>
            <person name="Kumar N."/>
            <person name="Mayilraj S."/>
        </authorList>
    </citation>
    <scope>NUCLEOTIDE SEQUENCE [LARGE SCALE GENOMIC DNA]</scope>
    <source>
        <strain evidence="9 10">SA2-6</strain>
    </source>
</reference>
<dbReference type="EMBL" id="LAYY01000100">
    <property type="protein sequence ID" value="KKK33589.1"/>
    <property type="molecule type" value="Genomic_DNA"/>
</dbReference>
<evidence type="ECO:0000313" key="9">
    <source>
        <dbReference type="EMBL" id="KKK33589.1"/>
    </source>
</evidence>
<dbReference type="AlphaFoldDB" id="A0A0M2SFT3"/>
<comment type="similarity">
    <text evidence="1 6">Belongs to the sigma-70 factor family. ECF subfamily.</text>
</comment>
<dbReference type="SUPFAM" id="SSF88946">
    <property type="entry name" value="Sigma2 domain of RNA polymerase sigma factors"/>
    <property type="match status" value="1"/>
</dbReference>
<comment type="caution">
    <text evidence="9">The sequence shown here is derived from an EMBL/GenBank/DDBJ whole genome shotgun (WGS) entry which is preliminary data.</text>
</comment>
<dbReference type="InterPro" id="IPR013324">
    <property type="entry name" value="RNA_pol_sigma_r3/r4-like"/>
</dbReference>
<evidence type="ECO:0000256" key="5">
    <source>
        <dbReference type="ARBA" id="ARBA00023163"/>
    </source>
</evidence>
<keyword evidence="2 6" id="KW-0805">Transcription regulation</keyword>
<dbReference type="Gene3D" id="1.10.10.10">
    <property type="entry name" value="Winged helix-like DNA-binding domain superfamily/Winged helix DNA-binding domain"/>
    <property type="match status" value="1"/>
</dbReference>
<dbReference type="PANTHER" id="PTHR43133:SF60">
    <property type="entry name" value="RNA POLYMERASE SIGMA FACTOR SIGV"/>
    <property type="match status" value="1"/>
</dbReference>
<protein>
    <recommendedName>
        <fullName evidence="6">RNA polymerase sigma factor</fullName>
    </recommendedName>
</protein>
<organism evidence="9 10">
    <name type="scientific">Mesobacillus campisalis</name>
    <dbReference type="NCBI Taxonomy" id="1408103"/>
    <lineage>
        <taxon>Bacteria</taxon>
        <taxon>Bacillati</taxon>
        <taxon>Bacillota</taxon>
        <taxon>Bacilli</taxon>
        <taxon>Bacillales</taxon>
        <taxon>Bacillaceae</taxon>
        <taxon>Mesobacillus</taxon>
    </lineage>
</organism>
<dbReference type="RefSeq" id="WP_046526077.1">
    <property type="nucleotide sequence ID" value="NZ_LAYY01000100.1"/>
</dbReference>
<dbReference type="InterPro" id="IPR013325">
    <property type="entry name" value="RNA_pol_sigma_r2"/>
</dbReference>
<dbReference type="InterPro" id="IPR013249">
    <property type="entry name" value="RNA_pol_sigma70_r4_t2"/>
</dbReference>
<dbReference type="GO" id="GO:0016987">
    <property type="term" value="F:sigma factor activity"/>
    <property type="evidence" value="ECO:0007669"/>
    <property type="project" value="UniProtKB-KW"/>
</dbReference>
<evidence type="ECO:0000256" key="2">
    <source>
        <dbReference type="ARBA" id="ARBA00023015"/>
    </source>
</evidence>
<evidence type="ECO:0000256" key="1">
    <source>
        <dbReference type="ARBA" id="ARBA00010641"/>
    </source>
</evidence>
<evidence type="ECO:0000256" key="4">
    <source>
        <dbReference type="ARBA" id="ARBA00023125"/>
    </source>
</evidence>
<feature type="domain" description="RNA polymerase sigma factor 70 region 4 type 2" evidence="8">
    <location>
        <begin position="116"/>
        <end position="162"/>
    </location>
</feature>
<dbReference type="Proteomes" id="UP000034166">
    <property type="component" value="Unassembled WGS sequence"/>
</dbReference>
<dbReference type="SUPFAM" id="SSF88659">
    <property type="entry name" value="Sigma3 and sigma4 domains of RNA polymerase sigma factors"/>
    <property type="match status" value="1"/>
</dbReference>
<dbReference type="InterPro" id="IPR014284">
    <property type="entry name" value="RNA_pol_sigma-70_dom"/>
</dbReference>
<dbReference type="PANTHER" id="PTHR43133">
    <property type="entry name" value="RNA POLYMERASE ECF-TYPE SIGMA FACTO"/>
    <property type="match status" value="1"/>
</dbReference>
<dbReference type="InterPro" id="IPR036388">
    <property type="entry name" value="WH-like_DNA-bd_sf"/>
</dbReference>
<dbReference type="InterPro" id="IPR007627">
    <property type="entry name" value="RNA_pol_sigma70_r2"/>
</dbReference>
<name>A0A0M2SFT3_9BACI</name>
<evidence type="ECO:0000256" key="3">
    <source>
        <dbReference type="ARBA" id="ARBA00023082"/>
    </source>
</evidence>
<keyword evidence="3 6" id="KW-0731">Sigma factor</keyword>
<keyword evidence="4 6" id="KW-0238">DNA-binding</keyword>
<dbReference type="Pfam" id="PF08281">
    <property type="entry name" value="Sigma70_r4_2"/>
    <property type="match status" value="1"/>
</dbReference>
<dbReference type="InterPro" id="IPR039425">
    <property type="entry name" value="RNA_pol_sigma-70-like"/>
</dbReference>
<keyword evidence="10" id="KW-1185">Reference proteome</keyword>
<dbReference type="NCBIfam" id="TIGR02937">
    <property type="entry name" value="sigma70-ECF"/>
    <property type="match status" value="1"/>
</dbReference>
<dbReference type="Pfam" id="PF04542">
    <property type="entry name" value="Sigma70_r2"/>
    <property type="match status" value="1"/>
</dbReference>
<dbReference type="GO" id="GO:0003677">
    <property type="term" value="F:DNA binding"/>
    <property type="evidence" value="ECO:0007669"/>
    <property type="project" value="UniProtKB-KW"/>
</dbReference>
<proteinExistence type="inferred from homology"/>
<dbReference type="GO" id="GO:0006352">
    <property type="term" value="P:DNA-templated transcription initiation"/>
    <property type="evidence" value="ECO:0007669"/>
    <property type="project" value="InterPro"/>
</dbReference>
<evidence type="ECO:0000256" key="6">
    <source>
        <dbReference type="RuleBase" id="RU000716"/>
    </source>
</evidence>
<evidence type="ECO:0000259" key="8">
    <source>
        <dbReference type="Pfam" id="PF08281"/>
    </source>
</evidence>
<dbReference type="PATRIC" id="fig|1408103.3.peg.5070"/>
<keyword evidence="5 6" id="KW-0804">Transcription</keyword>
<gene>
    <name evidence="9" type="ORF">WQ57_23515</name>
</gene>
<evidence type="ECO:0000313" key="10">
    <source>
        <dbReference type="Proteomes" id="UP000034166"/>
    </source>
</evidence>
<dbReference type="CDD" id="cd06171">
    <property type="entry name" value="Sigma70_r4"/>
    <property type="match status" value="1"/>
</dbReference>
<dbReference type="OrthoDB" id="9794508at2"/>
<dbReference type="Gene3D" id="1.10.1740.10">
    <property type="match status" value="1"/>
</dbReference>
<evidence type="ECO:0000259" key="7">
    <source>
        <dbReference type="Pfam" id="PF04542"/>
    </source>
</evidence>
<accession>A0A0M2SFT3</accession>
<dbReference type="InterPro" id="IPR000838">
    <property type="entry name" value="RNA_pol_sigma70_ECF_CS"/>
</dbReference>
<dbReference type="PROSITE" id="PS01063">
    <property type="entry name" value="SIGMA70_ECF"/>
    <property type="match status" value="1"/>
</dbReference>
<sequence length="178" mass="20973">MEEKMFNELYEKYHKMLFQFLFYMVRSREQAEDLVQEVYIRVWKAHGKFEGKSSEKTWLFAIARNVAIDYFRQQQSLKRKAMMFLGEMTDQVKDTSPLPEEIALEKEEVRLVYSSLNQCTVDQRMVMILRYQQELTIAETAEALHWSEGKVKTTQHRALKKLKKFMSGGGGQSPLKAS</sequence>